<evidence type="ECO:0000256" key="3">
    <source>
        <dbReference type="ARBA" id="ARBA00022490"/>
    </source>
</evidence>
<dbReference type="SUPFAM" id="SSF47323">
    <property type="entry name" value="Anticodon-binding domain of a subclass of class I aminoacyl-tRNA synthetases"/>
    <property type="match status" value="1"/>
</dbReference>
<gene>
    <name evidence="13" type="ORF">FK493_00860</name>
</gene>
<feature type="domain" description="Aminoacyl-tRNA synthetase class Ia" evidence="12">
    <location>
        <begin position="34"/>
        <end position="569"/>
    </location>
</feature>
<evidence type="ECO:0000256" key="1">
    <source>
        <dbReference type="ARBA" id="ARBA00006887"/>
    </source>
</evidence>
<dbReference type="Gene3D" id="1.10.730.20">
    <property type="match status" value="1"/>
</dbReference>
<keyword evidence="3" id="KW-0963">Cytoplasm</keyword>
<proteinExistence type="inferred from homology"/>
<dbReference type="SUPFAM" id="SSF52374">
    <property type="entry name" value="Nucleotidylyl transferase"/>
    <property type="match status" value="1"/>
</dbReference>
<evidence type="ECO:0000256" key="6">
    <source>
        <dbReference type="ARBA" id="ARBA00022840"/>
    </source>
</evidence>
<dbReference type="GO" id="GO:0005524">
    <property type="term" value="F:ATP binding"/>
    <property type="evidence" value="ECO:0007669"/>
    <property type="project" value="UniProtKB-KW"/>
</dbReference>
<protein>
    <recommendedName>
        <fullName evidence="2">isoleucine--tRNA ligase</fullName>
        <ecNumber evidence="2">6.1.1.5</ecNumber>
    </recommendedName>
</protein>
<evidence type="ECO:0000256" key="4">
    <source>
        <dbReference type="ARBA" id="ARBA00022598"/>
    </source>
</evidence>
<comment type="similarity">
    <text evidence="1">Belongs to the class-I aminoacyl-tRNA synthetase family. IleS type 1 subfamily.</text>
</comment>
<dbReference type="InterPro" id="IPR014729">
    <property type="entry name" value="Rossmann-like_a/b/a_fold"/>
</dbReference>
<dbReference type="EC" id="6.1.1.5" evidence="2"/>
<keyword evidence="4 11" id="KW-0436">Ligase</keyword>
<dbReference type="PANTHER" id="PTHR42765">
    <property type="entry name" value="SOLEUCYL-TRNA SYNTHETASE"/>
    <property type="match status" value="1"/>
</dbReference>
<evidence type="ECO:0000313" key="13">
    <source>
        <dbReference type="EMBL" id="QLK14118.1"/>
    </source>
</evidence>
<evidence type="ECO:0000256" key="11">
    <source>
        <dbReference type="RuleBase" id="RU363035"/>
    </source>
</evidence>
<evidence type="ECO:0000313" key="14">
    <source>
        <dbReference type="Proteomes" id="UP000510930"/>
    </source>
</evidence>
<evidence type="ECO:0000256" key="7">
    <source>
        <dbReference type="ARBA" id="ARBA00022917"/>
    </source>
</evidence>
<reference evidence="13 14" key="1">
    <citation type="submission" date="2019-06" db="EMBL/GenBank/DDBJ databases">
        <authorList>
            <person name="Petrone J.R."/>
            <person name="Munoz-Beristain A."/>
            <person name="Russell J.T."/>
            <person name="Rios-Glusberger P."/>
            <person name="Triplett E.W."/>
        </authorList>
    </citation>
    <scope>NUCLEOTIDE SEQUENCE [LARGE SCALE GENOMIC DNA]</scope>
    <source>
        <strain evidence="13">JRPAMB4</strain>
    </source>
</reference>
<dbReference type="GO" id="GO:0002161">
    <property type="term" value="F:aminoacyl-tRNA deacylase activity"/>
    <property type="evidence" value="ECO:0007669"/>
    <property type="project" value="InterPro"/>
</dbReference>
<comment type="function">
    <text evidence="9">Catalyzes the attachment of isoleucine to tRNA(Ile). As IleRS can inadvertently accommodate and process structurally similar amino acids such as valine, to avoid such errors it has two additional distinct tRNA(Ile)-dependent editing activities. One activity is designated as 'pretransfer' editing and involves the hydrolysis of activated Val-AMP. The other activity is designated 'posttransfer' editing and involves deacylation of mischarged Val-tRNA(Ile).</text>
</comment>
<name>A0AAE7KLZ9_CARRU</name>
<dbReference type="PRINTS" id="PR00984">
    <property type="entry name" value="TRNASYNTHILE"/>
</dbReference>
<dbReference type="AlphaFoldDB" id="A0AAE7KLZ9"/>
<dbReference type="Gene3D" id="3.40.50.620">
    <property type="entry name" value="HUPs"/>
    <property type="match status" value="2"/>
</dbReference>
<dbReference type="InterPro" id="IPR001412">
    <property type="entry name" value="aa-tRNA-synth_I_CS"/>
</dbReference>
<keyword evidence="6 11" id="KW-0067">ATP-binding</keyword>
<dbReference type="InterPro" id="IPR050081">
    <property type="entry name" value="Ile-tRNA_ligase"/>
</dbReference>
<evidence type="ECO:0000259" key="12">
    <source>
        <dbReference type="Pfam" id="PF00133"/>
    </source>
</evidence>
<dbReference type="SUPFAM" id="SSF50677">
    <property type="entry name" value="ValRS/IleRS/LeuRS editing domain"/>
    <property type="match status" value="1"/>
</dbReference>
<evidence type="ECO:0000256" key="2">
    <source>
        <dbReference type="ARBA" id="ARBA00013165"/>
    </source>
</evidence>
<organism evidence="13 14">
    <name type="scientific">Carsonella ruddii</name>
    <dbReference type="NCBI Taxonomy" id="114186"/>
    <lineage>
        <taxon>Bacteria</taxon>
        <taxon>Pseudomonadati</taxon>
        <taxon>Pseudomonadota</taxon>
        <taxon>Gammaproteobacteria</taxon>
        <taxon>Oceanospirillales</taxon>
        <taxon>Halomonadaceae</taxon>
        <taxon>Zymobacter group</taxon>
        <taxon>Candidatus Carsonella</taxon>
    </lineage>
</organism>
<dbReference type="EMBL" id="CP041245">
    <property type="protein sequence ID" value="QLK14118.1"/>
    <property type="molecule type" value="Genomic_DNA"/>
</dbReference>
<dbReference type="InterPro" id="IPR009008">
    <property type="entry name" value="Val/Leu/Ile-tRNA-synth_edit"/>
</dbReference>
<dbReference type="PANTHER" id="PTHR42765:SF1">
    <property type="entry name" value="ISOLEUCINE--TRNA LIGASE, MITOCHONDRIAL"/>
    <property type="match status" value="1"/>
</dbReference>
<dbReference type="InterPro" id="IPR002300">
    <property type="entry name" value="aa-tRNA-synth_Ia"/>
</dbReference>
<evidence type="ECO:0000256" key="9">
    <source>
        <dbReference type="ARBA" id="ARBA00025217"/>
    </source>
</evidence>
<dbReference type="InterPro" id="IPR009080">
    <property type="entry name" value="tRNAsynth_Ia_anticodon-bd"/>
</dbReference>
<sequence>MNFPKKKYLIKANLKNINLVKKTINNFFFDKKIVFFFLLDGPPFANGELHIGHILNKTIKNTLIKIFFLKNLLLLSNLGWDCHGLPIEQSNRINNLFFLSCRKFVCKIIKIQKINILNFNYFNYFYCYNTMEPKYESLQYKIYNFLLLKKIIFKEKIPILWCLKCCSSLSYSEILYKKINSFSFYIKIKFLKYFIIVWTTTLWSIINNQSVFFLKNQIYIIYKSKKEFLIFSNFLLYKVIKILKLKGKIFSFLKGIYFFNKKYFFFLKKIIYYFNKSLFFYNNNYLDLTLGSGFIHCAPSNGVEDFDFYYKKTKIYNFYNRRCFIKNNIFKNINIFFFSKILFKFIKKRKILLKKHQVNHNSMFCWRHKKPIIYYLSNQIFINLNFDYKKYKIKDIIINKLKKVKFYPNFIKFFLKNMIFFRNNWCISRQRYWGVPILYNNINKVSYYKNISKSFGSQIIFYINKKKMDIFDVWFDSAISFFFLNNNKIIIEGKDQIRGWYQSCIIINFFIFFNLNIEIIISHNFCIDNYGNKLSKSSKNFKTLDNILKINSDEIIKLYLLEHDFTKNIVFNEKSFLSANYTYVTLRNFLKFLVNNFYKFNFKNVKILIFDLWVINKTNKFNKIIEKLYFSFNYYNAIKTIKLFISFINNTFFSRIKNVLYLNKSYSIIRNSSLFVILYILSQFKKILFPLFFYTYNELEKFFSSNNKKITKKKNISLFFKFNQLTKNNVILYKNNILIKKLKKDILCTFKKEVLINNFFWNWNKNQFVINFKKKFFFCKISKEFFIKKNYCLTKLICKSCLINLFSNYEEVKFYV</sequence>
<dbReference type="GO" id="GO:0005829">
    <property type="term" value="C:cytosol"/>
    <property type="evidence" value="ECO:0007669"/>
    <property type="project" value="TreeGrafter"/>
</dbReference>
<dbReference type="GO" id="GO:0006428">
    <property type="term" value="P:isoleucyl-tRNA aminoacylation"/>
    <property type="evidence" value="ECO:0007669"/>
    <property type="project" value="InterPro"/>
</dbReference>
<dbReference type="Proteomes" id="UP000510930">
    <property type="component" value="Chromosome"/>
</dbReference>
<dbReference type="Pfam" id="PF00133">
    <property type="entry name" value="tRNA-synt_1"/>
    <property type="match status" value="1"/>
</dbReference>
<evidence type="ECO:0000256" key="5">
    <source>
        <dbReference type="ARBA" id="ARBA00022741"/>
    </source>
</evidence>
<evidence type="ECO:0000256" key="8">
    <source>
        <dbReference type="ARBA" id="ARBA00023146"/>
    </source>
</evidence>
<accession>A0AAE7KLZ9</accession>
<dbReference type="RefSeq" id="WP_180806737.1">
    <property type="nucleotide sequence ID" value="NZ_CP041245.1"/>
</dbReference>
<dbReference type="PROSITE" id="PS00178">
    <property type="entry name" value="AA_TRNA_LIGASE_I"/>
    <property type="match status" value="1"/>
</dbReference>
<dbReference type="GO" id="GO:0004822">
    <property type="term" value="F:isoleucine-tRNA ligase activity"/>
    <property type="evidence" value="ECO:0007669"/>
    <property type="project" value="UniProtKB-EC"/>
</dbReference>
<comment type="catalytic activity">
    <reaction evidence="10">
        <text>tRNA(Ile) + L-isoleucine + ATP = L-isoleucyl-tRNA(Ile) + AMP + diphosphate</text>
        <dbReference type="Rhea" id="RHEA:11060"/>
        <dbReference type="Rhea" id="RHEA-COMP:9666"/>
        <dbReference type="Rhea" id="RHEA-COMP:9695"/>
        <dbReference type="ChEBI" id="CHEBI:30616"/>
        <dbReference type="ChEBI" id="CHEBI:33019"/>
        <dbReference type="ChEBI" id="CHEBI:58045"/>
        <dbReference type="ChEBI" id="CHEBI:78442"/>
        <dbReference type="ChEBI" id="CHEBI:78528"/>
        <dbReference type="ChEBI" id="CHEBI:456215"/>
        <dbReference type="EC" id="6.1.1.5"/>
    </reaction>
</comment>
<keyword evidence="8 11" id="KW-0030">Aminoacyl-tRNA synthetase</keyword>
<keyword evidence="7 11" id="KW-0648">Protein biosynthesis</keyword>
<evidence type="ECO:0000256" key="10">
    <source>
        <dbReference type="ARBA" id="ARBA00048359"/>
    </source>
</evidence>
<dbReference type="InterPro" id="IPR002301">
    <property type="entry name" value="Ile-tRNA-ligase"/>
</dbReference>
<keyword evidence="5 11" id="KW-0547">Nucleotide-binding</keyword>